<feature type="transmembrane region" description="Helical" evidence="9">
    <location>
        <begin position="26"/>
        <end position="49"/>
    </location>
</feature>
<dbReference type="GO" id="GO:0061630">
    <property type="term" value="F:ubiquitin protein ligase activity"/>
    <property type="evidence" value="ECO:0007669"/>
    <property type="project" value="UniProtKB-EC"/>
</dbReference>
<accession>A0A3L6FYR7</accession>
<evidence type="ECO:0000256" key="9">
    <source>
        <dbReference type="SAM" id="Phobius"/>
    </source>
</evidence>
<name>A0A3L6FYR7_MAIZE</name>
<dbReference type="SUPFAM" id="SSF57850">
    <property type="entry name" value="RING/U-box"/>
    <property type="match status" value="1"/>
</dbReference>
<dbReference type="AlphaFoldDB" id="A0A3L6FYR7"/>
<feature type="region of interest" description="Disordered" evidence="8">
    <location>
        <begin position="62"/>
        <end position="88"/>
    </location>
</feature>
<evidence type="ECO:0000313" key="12">
    <source>
        <dbReference type="Proteomes" id="UP000251960"/>
    </source>
</evidence>
<feature type="domain" description="RING-type" evidence="10">
    <location>
        <begin position="118"/>
        <end position="160"/>
    </location>
</feature>
<dbReference type="OrthoDB" id="8062037at2759"/>
<dbReference type="PANTHER" id="PTHR14155:SF627">
    <property type="entry name" value="OS06G0192800 PROTEIN"/>
    <property type="match status" value="1"/>
</dbReference>
<dbReference type="OMA" id="VMHHFLA"/>
<dbReference type="EMBL" id="NCVQ01000003">
    <property type="protein sequence ID" value="PWZ40045.1"/>
    <property type="molecule type" value="Genomic_DNA"/>
</dbReference>
<reference evidence="11 12" key="1">
    <citation type="journal article" date="2018" name="Nat. Genet.">
        <title>Extensive intraspecific gene order and gene structural variations between Mo17 and other maize genomes.</title>
        <authorList>
            <person name="Sun S."/>
            <person name="Zhou Y."/>
            <person name="Chen J."/>
            <person name="Shi J."/>
            <person name="Zhao H."/>
            <person name="Zhao H."/>
            <person name="Song W."/>
            <person name="Zhang M."/>
            <person name="Cui Y."/>
            <person name="Dong X."/>
            <person name="Liu H."/>
            <person name="Ma X."/>
            <person name="Jiao Y."/>
            <person name="Wang B."/>
            <person name="Wei X."/>
            <person name="Stein J.C."/>
            <person name="Glaubitz J.C."/>
            <person name="Lu F."/>
            <person name="Yu G."/>
            <person name="Liang C."/>
            <person name="Fengler K."/>
            <person name="Li B."/>
            <person name="Rafalski A."/>
            <person name="Schnable P.S."/>
            <person name="Ware D.H."/>
            <person name="Buckler E.S."/>
            <person name="Lai J."/>
        </authorList>
    </citation>
    <scope>NUCLEOTIDE SEQUENCE [LARGE SCALE GENOMIC DNA]</scope>
    <source>
        <strain evidence="12">cv. Missouri 17</strain>
        <tissue evidence="11">Seedling</tissue>
    </source>
</reference>
<dbReference type="SMART" id="SM00184">
    <property type="entry name" value="RING"/>
    <property type="match status" value="1"/>
</dbReference>
<dbReference type="Gene3D" id="3.30.40.10">
    <property type="entry name" value="Zinc/RING finger domain, C3HC4 (zinc finger)"/>
    <property type="match status" value="1"/>
</dbReference>
<protein>
    <recommendedName>
        <fullName evidence="2">RING-type E3 ubiquitin transferase</fullName>
        <ecNumber evidence="2">2.3.2.27</ecNumber>
    </recommendedName>
</protein>
<keyword evidence="9" id="KW-0812">Transmembrane</keyword>
<proteinExistence type="inferred from homology"/>
<evidence type="ECO:0000313" key="11">
    <source>
        <dbReference type="EMBL" id="PWZ40045.1"/>
    </source>
</evidence>
<dbReference type="PROSITE" id="PS50089">
    <property type="entry name" value="ZF_RING_2"/>
    <property type="match status" value="1"/>
</dbReference>
<evidence type="ECO:0000256" key="3">
    <source>
        <dbReference type="ARBA" id="ARBA00022723"/>
    </source>
</evidence>
<dbReference type="InterPro" id="IPR053238">
    <property type="entry name" value="RING-H2_zinc_finger"/>
</dbReference>
<keyword evidence="3" id="KW-0479">Metal-binding</keyword>
<feature type="compositionally biased region" description="Low complexity" evidence="8">
    <location>
        <begin position="273"/>
        <end position="289"/>
    </location>
</feature>
<dbReference type="FunFam" id="3.30.40.10:FF:000457">
    <property type="entry name" value="RING-H2 finger protein ATL3"/>
    <property type="match status" value="1"/>
</dbReference>
<comment type="catalytic activity">
    <reaction evidence="1">
        <text>S-ubiquitinyl-[E2 ubiquitin-conjugating enzyme]-L-cysteine + [acceptor protein]-L-lysine = [E2 ubiquitin-conjugating enzyme]-L-cysteine + N(6)-ubiquitinyl-[acceptor protein]-L-lysine.</text>
        <dbReference type="EC" id="2.3.2.27"/>
    </reaction>
</comment>
<evidence type="ECO:0000256" key="5">
    <source>
        <dbReference type="ARBA" id="ARBA00022833"/>
    </source>
</evidence>
<keyword evidence="9" id="KW-0472">Membrane</keyword>
<dbReference type="InterPro" id="IPR001841">
    <property type="entry name" value="Znf_RING"/>
</dbReference>
<dbReference type="Proteomes" id="UP000251960">
    <property type="component" value="Chromosome 2"/>
</dbReference>
<keyword evidence="9" id="KW-1133">Transmembrane helix</keyword>
<gene>
    <name evidence="11" type="primary">EL5.1_3</name>
    <name evidence="11" type="ORF">Zm00014a_022273</name>
</gene>
<comment type="caution">
    <text evidence="11">The sequence shown here is derived from an EMBL/GenBank/DDBJ whole genome shotgun (WGS) entry which is preliminary data.</text>
</comment>
<dbReference type="GO" id="GO:0008270">
    <property type="term" value="F:zinc ion binding"/>
    <property type="evidence" value="ECO:0007669"/>
    <property type="project" value="UniProtKB-KW"/>
</dbReference>
<feature type="region of interest" description="Disordered" evidence="8">
    <location>
        <begin position="265"/>
        <end position="289"/>
    </location>
</feature>
<organism evidence="11 12">
    <name type="scientific">Zea mays</name>
    <name type="common">Maize</name>
    <dbReference type="NCBI Taxonomy" id="4577"/>
    <lineage>
        <taxon>Eukaryota</taxon>
        <taxon>Viridiplantae</taxon>
        <taxon>Streptophyta</taxon>
        <taxon>Embryophyta</taxon>
        <taxon>Tracheophyta</taxon>
        <taxon>Spermatophyta</taxon>
        <taxon>Magnoliopsida</taxon>
        <taxon>Liliopsida</taxon>
        <taxon>Poales</taxon>
        <taxon>Poaceae</taxon>
        <taxon>PACMAD clade</taxon>
        <taxon>Panicoideae</taxon>
        <taxon>Andropogonodae</taxon>
        <taxon>Andropogoneae</taxon>
        <taxon>Tripsacinae</taxon>
        <taxon>Zea</taxon>
    </lineage>
</organism>
<evidence type="ECO:0000256" key="6">
    <source>
        <dbReference type="ARBA" id="ARBA00024209"/>
    </source>
</evidence>
<keyword evidence="4 7" id="KW-0863">Zinc-finger</keyword>
<feature type="compositionally biased region" description="Pro residues" evidence="8">
    <location>
        <begin position="235"/>
        <end position="244"/>
    </location>
</feature>
<dbReference type="EC" id="2.3.2.27" evidence="2"/>
<evidence type="ECO:0000256" key="7">
    <source>
        <dbReference type="PROSITE-ProRule" id="PRU00175"/>
    </source>
</evidence>
<dbReference type="InterPro" id="IPR013083">
    <property type="entry name" value="Znf_RING/FYVE/PHD"/>
</dbReference>
<dbReference type="SMR" id="A0A3L6FYR7"/>
<evidence type="ECO:0000256" key="8">
    <source>
        <dbReference type="SAM" id="MobiDB-lite"/>
    </source>
</evidence>
<comment type="similarity">
    <text evidence="6">Belongs to the RING-type zinc finger family. ATL subfamily.</text>
</comment>
<dbReference type="Pfam" id="PF13639">
    <property type="entry name" value="zf-RING_2"/>
    <property type="match status" value="1"/>
</dbReference>
<evidence type="ECO:0000259" key="10">
    <source>
        <dbReference type="PROSITE" id="PS50089"/>
    </source>
</evidence>
<evidence type="ECO:0000256" key="2">
    <source>
        <dbReference type="ARBA" id="ARBA00012483"/>
    </source>
</evidence>
<dbReference type="PANTHER" id="PTHR14155">
    <property type="entry name" value="RING FINGER DOMAIN-CONTAINING"/>
    <property type="match status" value="1"/>
</dbReference>
<keyword evidence="5" id="KW-0862">Zinc</keyword>
<evidence type="ECO:0000256" key="1">
    <source>
        <dbReference type="ARBA" id="ARBA00000900"/>
    </source>
</evidence>
<feature type="region of interest" description="Disordered" evidence="8">
    <location>
        <begin position="230"/>
        <end position="251"/>
    </location>
</feature>
<dbReference type="KEGG" id="zma:100273652"/>
<evidence type="ECO:0000256" key="4">
    <source>
        <dbReference type="ARBA" id="ARBA00022771"/>
    </source>
</evidence>
<sequence>MSASPENVVAGGSGPPVAWWSAASPVGGDVVLCSVALLFVALALAFVLYHYSTATVSRRGGGAGVGAAPTSAQQHQQHGTLGRGRDATGGLDPSVLRALPVTVYEAKDDHRAGEALECAVCLAELADGEPARFLPRCAHGFHAECIDQWLRGHSTCPLCRVDVGLLPAPAPAPPSSALPPALPAPATYPTDLPTNVLFWGSQGAVTVARAAVRSGPSAPRGAPPPLVIHVRETAPAPPPPPPPREGGAAKAEGLARLSSLRRLWSRGRHDDAAAATSRSCRRATATATA</sequence>
<dbReference type="CDD" id="cd16461">
    <property type="entry name" value="RING-H2_EL5-like"/>
    <property type="match status" value="1"/>
</dbReference>